<dbReference type="KEGG" id="copr:Cop2CBH44_19100"/>
<sequence>MAKKEETISMVDTFSEFKELKNIDRTTMISVLEESFRNVLSKMFGTDENFDVIVNPDKGDFEIWRNREVVADEDVTDTNLQISLSEAKKIDEDYEIGEEVTDEVFFEKFGRRAILNLRQTLASKILELQKDSIYNKYKDKIGQIISAEVYQIWKKEMLLLDDEGNELLLPKTEQIPTDFYRKGETVRAVVARVDNKNNNPKIIISRTSPVFLQRLFELEVPEIHDGLILIRKIARIPGERAKVAVESYDDRIDPVGACVGVKGSRIHGIVRELRNENIDVINYTNNISLFIQRALSPAKISSIRLNEEEHKAEVFLKPEEVSLAIGKGGLNIKLACMLTEYTIDVYRDIDEGEEEDIYLDEFKDEIDGWVIEALKAIGCATAKSVLATPRDVLIEKADLEESTVDEVINILKAEFEE</sequence>
<dbReference type="InterPro" id="IPR009019">
    <property type="entry name" value="KH_sf_prok-type"/>
</dbReference>
<keyword evidence="6 7" id="KW-0804">Transcription</keyword>
<dbReference type="Proteomes" id="UP000594042">
    <property type="component" value="Chromosome"/>
</dbReference>
<comment type="function">
    <text evidence="7">Participates in both transcription termination and antitermination.</text>
</comment>
<dbReference type="CDD" id="cd04455">
    <property type="entry name" value="S1_NusA"/>
    <property type="match status" value="1"/>
</dbReference>
<evidence type="ECO:0000256" key="6">
    <source>
        <dbReference type="ARBA" id="ARBA00023163"/>
    </source>
</evidence>
<comment type="subunit">
    <text evidence="7">Monomer. Binds directly to the core enzyme of the DNA-dependent RNA polymerase and to nascent RNA.</text>
</comment>
<keyword evidence="1 7" id="KW-0806">Transcription termination</keyword>
<dbReference type="PANTHER" id="PTHR22648">
    <property type="entry name" value="TRANSCRIPTION TERMINATION FACTOR NUSA"/>
    <property type="match status" value="1"/>
</dbReference>
<dbReference type="InterPro" id="IPR036555">
    <property type="entry name" value="NusA_N_sf"/>
</dbReference>
<dbReference type="GO" id="GO:0031564">
    <property type="term" value="P:transcription antitermination"/>
    <property type="evidence" value="ECO:0007669"/>
    <property type="project" value="UniProtKB-UniRule"/>
</dbReference>
<accession>A0A7G1I1M4</accession>
<dbReference type="Gene3D" id="3.30.300.20">
    <property type="match status" value="2"/>
</dbReference>
<dbReference type="GO" id="GO:0003700">
    <property type="term" value="F:DNA-binding transcription factor activity"/>
    <property type="evidence" value="ECO:0007669"/>
    <property type="project" value="InterPro"/>
</dbReference>
<keyword evidence="4 7" id="KW-0694">RNA-binding</keyword>
<dbReference type="GO" id="GO:0003723">
    <property type="term" value="F:RNA binding"/>
    <property type="evidence" value="ECO:0007669"/>
    <property type="project" value="UniProtKB-UniRule"/>
</dbReference>
<dbReference type="InterPro" id="IPR003029">
    <property type="entry name" value="S1_domain"/>
</dbReference>
<keyword evidence="2 7" id="KW-0963">Cytoplasm</keyword>
<dbReference type="InterPro" id="IPR025249">
    <property type="entry name" value="TF_NusA_KH_1st"/>
</dbReference>
<dbReference type="GO" id="GO:0005829">
    <property type="term" value="C:cytosol"/>
    <property type="evidence" value="ECO:0007669"/>
    <property type="project" value="TreeGrafter"/>
</dbReference>
<feature type="domain" description="S1 motif" evidence="8">
    <location>
        <begin position="142"/>
        <end position="207"/>
    </location>
</feature>
<comment type="subcellular location">
    <subcellularLocation>
        <location evidence="7">Cytoplasm</location>
    </subcellularLocation>
</comment>
<dbReference type="NCBIfam" id="TIGR01953">
    <property type="entry name" value="NusA"/>
    <property type="match status" value="1"/>
</dbReference>
<dbReference type="HAMAP" id="MF_00945_B">
    <property type="entry name" value="NusA_B"/>
    <property type="match status" value="1"/>
</dbReference>
<dbReference type="Pfam" id="PF26594">
    <property type="entry name" value="KH_NusA_2nd"/>
    <property type="match status" value="1"/>
</dbReference>
<dbReference type="CDD" id="cd02134">
    <property type="entry name" value="KH-II_NusA_rpt1"/>
    <property type="match status" value="1"/>
</dbReference>
<dbReference type="InterPro" id="IPR010213">
    <property type="entry name" value="TF_NusA"/>
</dbReference>
<name>A0A7G1I1M4_9BACT</name>
<dbReference type="Pfam" id="PF13184">
    <property type="entry name" value="KH_NusA_1st"/>
    <property type="match status" value="1"/>
</dbReference>
<evidence type="ECO:0000256" key="4">
    <source>
        <dbReference type="ARBA" id="ARBA00022884"/>
    </source>
</evidence>
<comment type="similarity">
    <text evidence="7">Belongs to the NusA family.</text>
</comment>
<dbReference type="InterPro" id="IPR015946">
    <property type="entry name" value="KH_dom-like_a/b"/>
</dbReference>
<dbReference type="SUPFAM" id="SSF69705">
    <property type="entry name" value="Transcription factor NusA, N-terminal domain"/>
    <property type="match status" value="1"/>
</dbReference>
<dbReference type="InterPro" id="IPR058582">
    <property type="entry name" value="KH_NusA_2nd"/>
</dbReference>
<organism evidence="9 10">
    <name type="scientific">Coprobacter secundus subsp. similis</name>
    <dbReference type="NCBI Taxonomy" id="2751153"/>
    <lineage>
        <taxon>Bacteria</taxon>
        <taxon>Pseudomonadati</taxon>
        <taxon>Bacteroidota</taxon>
        <taxon>Bacteroidia</taxon>
        <taxon>Bacteroidales</taxon>
        <taxon>Barnesiellaceae</taxon>
        <taxon>Coprobacter</taxon>
    </lineage>
</organism>
<evidence type="ECO:0000256" key="5">
    <source>
        <dbReference type="ARBA" id="ARBA00023015"/>
    </source>
</evidence>
<evidence type="ECO:0000259" key="8">
    <source>
        <dbReference type="PROSITE" id="PS50126"/>
    </source>
</evidence>
<dbReference type="SMART" id="SM00316">
    <property type="entry name" value="S1"/>
    <property type="match status" value="1"/>
</dbReference>
<dbReference type="InterPro" id="IPR013735">
    <property type="entry name" value="TF_NusA_N"/>
</dbReference>
<dbReference type="EMBL" id="AP023322">
    <property type="protein sequence ID" value="BCI63557.1"/>
    <property type="molecule type" value="Genomic_DNA"/>
</dbReference>
<keyword evidence="3 7" id="KW-0889">Transcription antitermination</keyword>
<evidence type="ECO:0000313" key="10">
    <source>
        <dbReference type="Proteomes" id="UP000594042"/>
    </source>
</evidence>
<dbReference type="FunFam" id="3.30.300.20:FF:000002">
    <property type="entry name" value="Transcription termination/antitermination protein NusA"/>
    <property type="match status" value="1"/>
</dbReference>
<evidence type="ECO:0000256" key="3">
    <source>
        <dbReference type="ARBA" id="ARBA00022814"/>
    </source>
</evidence>
<dbReference type="CDD" id="cd22529">
    <property type="entry name" value="KH-II_NusA_rpt2"/>
    <property type="match status" value="1"/>
</dbReference>
<evidence type="ECO:0000256" key="7">
    <source>
        <dbReference type="HAMAP-Rule" id="MF_00945"/>
    </source>
</evidence>
<dbReference type="Gene3D" id="3.30.1480.10">
    <property type="entry name" value="NusA, N-terminal domain"/>
    <property type="match status" value="1"/>
</dbReference>
<dbReference type="Gene3D" id="2.40.50.140">
    <property type="entry name" value="Nucleic acid-binding proteins"/>
    <property type="match status" value="1"/>
</dbReference>
<gene>
    <name evidence="7 9" type="primary">nusA</name>
    <name evidence="9" type="ORF">Cop2CBH44_19100</name>
</gene>
<dbReference type="SUPFAM" id="SSF50249">
    <property type="entry name" value="Nucleic acid-binding proteins"/>
    <property type="match status" value="1"/>
</dbReference>
<dbReference type="Pfam" id="PF08529">
    <property type="entry name" value="NusA_N"/>
    <property type="match status" value="1"/>
</dbReference>
<dbReference type="RefSeq" id="WP_021930016.1">
    <property type="nucleotide sequence ID" value="NZ_AP023322.1"/>
</dbReference>
<protein>
    <recommendedName>
        <fullName evidence="7">Transcription termination/antitermination protein NusA</fullName>
    </recommendedName>
</protein>
<dbReference type="InterPro" id="IPR012340">
    <property type="entry name" value="NA-bd_OB-fold"/>
</dbReference>
<dbReference type="FunFam" id="3.30.300.20:FF:000013">
    <property type="entry name" value="Transcription termination/antitermination protein NusA"/>
    <property type="match status" value="1"/>
</dbReference>
<dbReference type="SUPFAM" id="SSF54814">
    <property type="entry name" value="Prokaryotic type KH domain (KH-domain type II)"/>
    <property type="match status" value="2"/>
</dbReference>
<keyword evidence="10" id="KW-1185">Reference proteome</keyword>
<dbReference type="GO" id="GO:0006353">
    <property type="term" value="P:DNA-templated transcription termination"/>
    <property type="evidence" value="ECO:0007669"/>
    <property type="project" value="UniProtKB-UniRule"/>
</dbReference>
<reference evidence="10" key="1">
    <citation type="submission" date="2020-07" db="EMBL/GenBank/DDBJ databases">
        <title>Complete genome sequencing of Coprobacter sp. strain 2CBH44.</title>
        <authorList>
            <person name="Sakamoto M."/>
            <person name="Murakami T."/>
            <person name="Mori H."/>
        </authorList>
    </citation>
    <scope>NUCLEOTIDE SEQUENCE [LARGE SCALE GENOMIC DNA]</scope>
    <source>
        <strain evidence="10">2CBH44</strain>
    </source>
</reference>
<dbReference type="InterPro" id="IPR030842">
    <property type="entry name" value="TF_NusA_bacterial"/>
</dbReference>
<evidence type="ECO:0000313" key="9">
    <source>
        <dbReference type="EMBL" id="BCI63557.1"/>
    </source>
</evidence>
<proteinExistence type="inferred from homology"/>
<dbReference type="AlphaFoldDB" id="A0A7G1I1M4"/>
<keyword evidence="5 7" id="KW-0805">Transcription regulation</keyword>
<evidence type="ECO:0000256" key="1">
    <source>
        <dbReference type="ARBA" id="ARBA00022472"/>
    </source>
</evidence>
<dbReference type="PROSITE" id="PS50126">
    <property type="entry name" value="S1"/>
    <property type="match status" value="1"/>
</dbReference>
<evidence type="ECO:0000256" key="2">
    <source>
        <dbReference type="ARBA" id="ARBA00022490"/>
    </source>
</evidence>
<dbReference type="PANTHER" id="PTHR22648:SF0">
    <property type="entry name" value="TRANSCRIPTION TERMINATION_ANTITERMINATION PROTEIN NUSA"/>
    <property type="match status" value="1"/>
</dbReference>